<gene>
    <name evidence="3" type="ORF">J2S43_004628</name>
</gene>
<dbReference type="SUPFAM" id="SSF56176">
    <property type="entry name" value="FAD-binding/transporter-associated domain-like"/>
    <property type="match status" value="1"/>
</dbReference>
<keyword evidence="4" id="KW-1185">Reference proteome</keyword>
<feature type="domain" description="FAD-binding PCMH-type" evidence="2">
    <location>
        <begin position="1"/>
        <end position="219"/>
    </location>
</feature>
<protein>
    <submittedName>
        <fullName evidence="3">Xanthine dehydrogenase YagS FAD-binding subunit</fullName>
        <ecNumber evidence="3">1.17.1.4</ecNumber>
    </submittedName>
</protein>
<evidence type="ECO:0000256" key="1">
    <source>
        <dbReference type="ARBA" id="ARBA00023002"/>
    </source>
</evidence>
<keyword evidence="1 3" id="KW-0560">Oxidoreductase</keyword>
<dbReference type="InterPro" id="IPR051312">
    <property type="entry name" value="Diverse_Substr_Oxidored"/>
</dbReference>
<organism evidence="3 4">
    <name type="scientific">Catenuloplanes nepalensis</name>
    <dbReference type="NCBI Taxonomy" id="587533"/>
    <lineage>
        <taxon>Bacteria</taxon>
        <taxon>Bacillati</taxon>
        <taxon>Actinomycetota</taxon>
        <taxon>Actinomycetes</taxon>
        <taxon>Micromonosporales</taxon>
        <taxon>Micromonosporaceae</taxon>
        <taxon>Catenuloplanes</taxon>
    </lineage>
</organism>
<keyword evidence="3" id="KW-0808">Transferase</keyword>
<dbReference type="InterPro" id="IPR036683">
    <property type="entry name" value="CO_DH_flav_C_dom_sf"/>
</dbReference>
<dbReference type="Proteomes" id="UP001240984">
    <property type="component" value="Unassembled WGS sequence"/>
</dbReference>
<comment type="caution">
    <text evidence="3">The sequence shown here is derived from an EMBL/GenBank/DDBJ whole genome shotgun (WGS) entry which is preliminary data.</text>
</comment>
<evidence type="ECO:0000259" key="2">
    <source>
        <dbReference type="PROSITE" id="PS51387"/>
    </source>
</evidence>
<dbReference type="InterPro" id="IPR016169">
    <property type="entry name" value="FAD-bd_PCMH_sub2"/>
</dbReference>
<dbReference type="Gene3D" id="3.30.390.50">
    <property type="entry name" value="CO dehydrogenase flavoprotein, C-terminal domain"/>
    <property type="match status" value="1"/>
</dbReference>
<dbReference type="Gene3D" id="3.30.43.10">
    <property type="entry name" value="Uridine Diphospho-n-acetylenolpyruvylglucosamine Reductase, domain 2"/>
    <property type="match status" value="1"/>
</dbReference>
<reference evidence="3 4" key="1">
    <citation type="submission" date="2023-07" db="EMBL/GenBank/DDBJ databases">
        <title>Sequencing the genomes of 1000 actinobacteria strains.</title>
        <authorList>
            <person name="Klenk H.-P."/>
        </authorList>
    </citation>
    <scope>NUCLEOTIDE SEQUENCE [LARGE SCALE GENOMIC DNA]</scope>
    <source>
        <strain evidence="3 4">DSM 44710</strain>
    </source>
</reference>
<evidence type="ECO:0000313" key="3">
    <source>
        <dbReference type="EMBL" id="MDP9796116.1"/>
    </source>
</evidence>
<dbReference type="PANTHER" id="PTHR42659">
    <property type="entry name" value="XANTHINE DEHYDROGENASE SUBUNIT C-RELATED"/>
    <property type="match status" value="1"/>
</dbReference>
<evidence type="ECO:0000313" key="4">
    <source>
        <dbReference type="Proteomes" id="UP001240984"/>
    </source>
</evidence>
<accession>A0ABT9MYJ9</accession>
<dbReference type="InterPro" id="IPR005107">
    <property type="entry name" value="CO_DH_flav_C"/>
</dbReference>
<name>A0ABT9MYJ9_9ACTN</name>
<dbReference type="Gene3D" id="3.30.465.10">
    <property type="match status" value="2"/>
</dbReference>
<dbReference type="RefSeq" id="WP_306832460.1">
    <property type="nucleotide sequence ID" value="NZ_JAUSRA010000001.1"/>
</dbReference>
<proteinExistence type="predicted"/>
<dbReference type="InterPro" id="IPR016166">
    <property type="entry name" value="FAD-bd_PCMH"/>
</dbReference>
<dbReference type="PROSITE" id="PS51387">
    <property type="entry name" value="FAD_PCMH"/>
    <property type="match status" value="1"/>
</dbReference>
<dbReference type="EMBL" id="JAUSRA010000001">
    <property type="protein sequence ID" value="MDP9796116.1"/>
    <property type="molecule type" value="Genomic_DNA"/>
</dbReference>
<dbReference type="InterPro" id="IPR036318">
    <property type="entry name" value="FAD-bd_PCMH-like_sf"/>
</dbReference>
<dbReference type="InterPro" id="IPR002346">
    <property type="entry name" value="Mopterin_DH_FAD-bd"/>
</dbReference>
<dbReference type="GO" id="GO:0004854">
    <property type="term" value="F:xanthine dehydrogenase activity"/>
    <property type="evidence" value="ECO:0007669"/>
    <property type="project" value="UniProtKB-EC"/>
</dbReference>
<dbReference type="EC" id="1.17.1.4" evidence="3"/>
<dbReference type="SUPFAM" id="SSF55447">
    <property type="entry name" value="CO dehydrogenase flavoprotein C-terminal domain-like"/>
    <property type="match status" value="1"/>
</dbReference>
<dbReference type="PANTHER" id="PTHR42659:SF1">
    <property type="entry name" value="OXIDOREDUCTASE"/>
    <property type="match status" value="1"/>
</dbReference>
<dbReference type="InterPro" id="IPR016167">
    <property type="entry name" value="FAD-bd_PCMH_sub1"/>
</dbReference>
<dbReference type="Pfam" id="PF03450">
    <property type="entry name" value="CO_deh_flav_C"/>
    <property type="match status" value="1"/>
</dbReference>
<dbReference type="Pfam" id="PF00941">
    <property type="entry name" value="FAD_binding_5"/>
    <property type="match status" value="1"/>
</dbReference>
<sequence length="328" mass="34705">MRAYTYSRPGSVPEALARAGAETAFLAGGTTLVDLMKLDVLAPAHVVDIDRLPLRGITGDHRGLHIGALERMSDVAAHRTVRESYPMISQALELSASGQLRNMASIGGNLLQRTRCGYYRDVSTPCNKREPGSGCAALTGVNRGHAILGTSDACIATSPSDLAVALVALGTVVHLASARGTRSVPLDAFYTLPGSTPQVETVLQPGELITGITVPSLPWASRSLYLKIRDRQSYEFALASAAVALELRGGTIRQARVAAGGVGTKPWRLTVVEQALAGRRPTAETFEAAVAHAADGAVPREHNSFKPALLRRTIVRALTTLTENKGAR</sequence>
<dbReference type="SMART" id="SM01092">
    <property type="entry name" value="CO_deh_flav_C"/>
    <property type="match status" value="1"/>
</dbReference>
<dbReference type="GO" id="GO:0016740">
    <property type="term" value="F:transferase activity"/>
    <property type="evidence" value="ECO:0007669"/>
    <property type="project" value="UniProtKB-KW"/>
</dbReference>